<organism evidence="2 3">
    <name type="scientific">Cronobacter condimenti 1330</name>
    <dbReference type="NCBI Taxonomy" id="1073999"/>
    <lineage>
        <taxon>Bacteria</taxon>
        <taxon>Pseudomonadati</taxon>
        <taxon>Pseudomonadota</taxon>
        <taxon>Gammaproteobacteria</taxon>
        <taxon>Enterobacterales</taxon>
        <taxon>Enterobacteriaceae</taxon>
        <taxon>Cronobacter</taxon>
    </lineage>
</organism>
<accession>A0ABN4I8B3</accession>
<dbReference type="InterPro" id="IPR056077">
    <property type="entry name" value="DUF7660"/>
</dbReference>
<reference evidence="3" key="1">
    <citation type="submission" date="2015-09" db="EMBL/GenBank/DDBJ databases">
        <title>Cronobacter genome sequencing and assembly.</title>
        <authorList>
            <person name="Descombes P."/>
            <person name="Baert L."/>
            <person name="Ngom-Bru C."/>
            <person name="Barretto C."/>
        </authorList>
    </citation>
    <scope>NUCLEOTIDE SEQUENCE [LARGE SCALE GENOMIC DNA]</scope>
    <source>
        <strain evidence="3">LMG 26250</strain>
    </source>
</reference>
<reference evidence="2 3" key="2">
    <citation type="journal article" date="2016" name="Genome Announc.">
        <title>Fully Closed Genome Sequences of Five Type Strains of the Genus Cronobacter and One Cronobacter sakazakii Strain.</title>
        <authorList>
            <person name="Moine D."/>
            <person name="Kassam M."/>
            <person name="Baert L."/>
            <person name="Tang Y."/>
            <person name="Barretto C."/>
            <person name="Ngom Bru C."/>
            <person name="Klijn A."/>
            <person name="Descombes P."/>
        </authorList>
    </citation>
    <scope>NUCLEOTIDE SEQUENCE [LARGE SCALE GENOMIC DNA]</scope>
    <source>
        <strain evidence="2 3">LMG 26250</strain>
    </source>
</reference>
<dbReference type="RefSeq" id="WP_032984533.1">
    <property type="nucleotide sequence ID" value="NZ_CAKW01000095.1"/>
</dbReference>
<proteinExistence type="predicted"/>
<dbReference type="EMBL" id="CP012264">
    <property type="protein sequence ID" value="ALB61131.1"/>
    <property type="molecule type" value="Genomic_DNA"/>
</dbReference>
<evidence type="ECO:0000313" key="2">
    <source>
        <dbReference type="EMBL" id="ALB61131.1"/>
    </source>
</evidence>
<name>A0ABN4I8B3_9ENTR</name>
<evidence type="ECO:0000313" key="3">
    <source>
        <dbReference type="Proteomes" id="UP000067320"/>
    </source>
</evidence>
<feature type="domain" description="DUF7660" evidence="1">
    <location>
        <begin position="8"/>
        <end position="81"/>
    </location>
</feature>
<sequence>MSSKEIKTRQDLIELIEFLSSDAKGNLSEWENKDLPSYFEAMASWIEDMDGYYLNKNLPVPDDNVNWAFIADILRAAKVYE</sequence>
<evidence type="ECO:0000259" key="1">
    <source>
        <dbReference type="Pfam" id="PF24693"/>
    </source>
</evidence>
<dbReference type="Pfam" id="PF24693">
    <property type="entry name" value="DUF7660"/>
    <property type="match status" value="1"/>
</dbReference>
<keyword evidence="3" id="KW-1185">Reference proteome</keyword>
<dbReference type="Proteomes" id="UP000067320">
    <property type="component" value="Chromosome"/>
</dbReference>
<gene>
    <name evidence="2" type="ORF">AFK62_00720</name>
</gene>
<protein>
    <recommendedName>
        <fullName evidence="1">DUF7660 domain-containing protein</fullName>
    </recommendedName>
</protein>